<evidence type="ECO:0000256" key="4">
    <source>
        <dbReference type="ARBA" id="ARBA00023136"/>
    </source>
</evidence>
<feature type="transmembrane region" description="Helical" evidence="5">
    <location>
        <begin position="100"/>
        <end position="123"/>
    </location>
</feature>
<feature type="transmembrane region" description="Helical" evidence="5">
    <location>
        <begin position="318"/>
        <end position="343"/>
    </location>
</feature>
<feature type="transmembrane region" description="Helical" evidence="5">
    <location>
        <begin position="68"/>
        <end position="88"/>
    </location>
</feature>
<dbReference type="InterPro" id="IPR004837">
    <property type="entry name" value="NaCa_Exmemb"/>
</dbReference>
<dbReference type="PATRIC" id="fig|1088721.3.peg.1611"/>
<feature type="transmembrane region" description="Helical" evidence="5">
    <location>
        <begin position="135"/>
        <end position="156"/>
    </location>
</feature>
<gene>
    <name evidence="7" type="ORF">NSU_1632</name>
</gene>
<dbReference type="RefSeq" id="WP_007012547.1">
    <property type="nucleotide sequence ID" value="NZ_AGFM01000021.1"/>
</dbReference>
<sequence>MTWPVSRLSHRCNGYPERLTYNGAMTDAETDASPKTSPGFPTFGLAPWSIAVPLLALAAIALGKPSGIALTAGLAVVLGGAIMSAVYHAEAIAHRVGEPFGTLILAFAVTVIETSLIVSIMLSEGAGAQSLARDTVFAAMMITINGIVGVCLLMGGRRHHEQGYTQSGVNHGLAMVATLSILTLVLPNFTTSEPGPFYNAKQLAFVAAISLILYATFVVAQTIRHRDHFLFEDPDGIDHHVEVPRNKALAAGALLPLALIGVVMLAKALSPSIEAGVSAMGAPHAMVGIIIAALVLAPESFAAISAAKANRVQTSLNLAIGSALATIGLTIPAVALTSLGMGLDLELGLSMKSIVLLGLTLVVATLTLSTGRTTLVQGMVHLVIFATYLFTTLVP</sequence>
<feature type="transmembrane region" description="Helical" evidence="5">
    <location>
        <begin position="43"/>
        <end position="62"/>
    </location>
</feature>
<feature type="transmembrane region" description="Helical" evidence="5">
    <location>
        <begin position="168"/>
        <end position="190"/>
    </location>
</feature>
<evidence type="ECO:0000313" key="8">
    <source>
        <dbReference type="Proteomes" id="UP000004030"/>
    </source>
</evidence>
<keyword evidence="4 5" id="KW-0472">Membrane</keyword>
<feature type="transmembrane region" description="Helical" evidence="5">
    <location>
        <begin position="275"/>
        <end position="297"/>
    </location>
</feature>
<comment type="subcellular location">
    <subcellularLocation>
        <location evidence="1">Membrane</location>
        <topology evidence="1">Multi-pass membrane protein</topology>
    </subcellularLocation>
</comment>
<feature type="domain" description="Sodium/calcium exchanger membrane region" evidence="6">
    <location>
        <begin position="254"/>
        <end position="393"/>
    </location>
</feature>
<evidence type="ECO:0000256" key="3">
    <source>
        <dbReference type="ARBA" id="ARBA00022989"/>
    </source>
</evidence>
<organism evidence="7 8">
    <name type="scientific">Novosphingobium pentaromativorans US6-1</name>
    <dbReference type="NCBI Taxonomy" id="1088721"/>
    <lineage>
        <taxon>Bacteria</taxon>
        <taxon>Pseudomonadati</taxon>
        <taxon>Pseudomonadota</taxon>
        <taxon>Alphaproteobacteria</taxon>
        <taxon>Sphingomonadales</taxon>
        <taxon>Sphingomonadaceae</taxon>
        <taxon>Novosphingobium</taxon>
    </lineage>
</organism>
<evidence type="ECO:0000256" key="5">
    <source>
        <dbReference type="SAM" id="Phobius"/>
    </source>
</evidence>
<feature type="transmembrane region" description="Helical" evidence="5">
    <location>
        <begin position="375"/>
        <end position="394"/>
    </location>
</feature>
<keyword evidence="3 5" id="KW-1133">Transmembrane helix</keyword>
<dbReference type="GO" id="GO:0015386">
    <property type="term" value="F:potassium:proton antiporter activity"/>
    <property type="evidence" value="ECO:0007669"/>
    <property type="project" value="TreeGrafter"/>
</dbReference>
<reference evidence="7 8" key="1">
    <citation type="journal article" date="2012" name="J. Bacteriol.">
        <title>Genome sequence of benzo(a)pyrene-degrading bacterium Novosphingobium pentaromativorans US6-1.</title>
        <authorList>
            <person name="Luo Y.R."/>
            <person name="Kang S.G."/>
            <person name="Kim S.J."/>
            <person name="Kim M.R."/>
            <person name="Li N."/>
            <person name="Lee J.H."/>
            <person name="Kwon K.K."/>
        </authorList>
    </citation>
    <scope>NUCLEOTIDE SEQUENCE [LARGE SCALE GENOMIC DNA]</scope>
    <source>
        <strain evidence="7 8">US6-1</strain>
    </source>
</reference>
<dbReference type="EMBL" id="AGFM01000021">
    <property type="protein sequence ID" value="EHJ61395.1"/>
    <property type="molecule type" value="Genomic_DNA"/>
</dbReference>
<dbReference type="GO" id="GO:0015385">
    <property type="term" value="F:sodium:proton antiporter activity"/>
    <property type="evidence" value="ECO:0007669"/>
    <property type="project" value="TreeGrafter"/>
</dbReference>
<evidence type="ECO:0000313" key="7">
    <source>
        <dbReference type="EMBL" id="EHJ61395.1"/>
    </source>
</evidence>
<keyword evidence="8" id="KW-1185">Reference proteome</keyword>
<name>G6EBB1_9SPHN</name>
<dbReference type="PANTHER" id="PTHR37958:SF1">
    <property type="entry name" value="SODIUM-POTASSIUM_PROTON ANTIPORTER CHAA"/>
    <property type="match status" value="1"/>
</dbReference>
<feature type="transmembrane region" description="Helical" evidence="5">
    <location>
        <begin position="349"/>
        <end position="368"/>
    </location>
</feature>
<comment type="caution">
    <text evidence="7">The sequence shown here is derived from an EMBL/GenBank/DDBJ whole genome shotgun (WGS) entry which is preliminary data.</text>
</comment>
<feature type="transmembrane region" description="Helical" evidence="5">
    <location>
        <begin position="202"/>
        <end position="220"/>
    </location>
</feature>
<dbReference type="eggNOG" id="COG0387">
    <property type="taxonomic scope" value="Bacteria"/>
</dbReference>
<feature type="transmembrane region" description="Helical" evidence="5">
    <location>
        <begin position="248"/>
        <end position="269"/>
    </location>
</feature>
<keyword evidence="2 5" id="KW-0812">Transmembrane</keyword>
<dbReference type="GO" id="GO:0005886">
    <property type="term" value="C:plasma membrane"/>
    <property type="evidence" value="ECO:0007669"/>
    <property type="project" value="TreeGrafter"/>
</dbReference>
<evidence type="ECO:0000256" key="1">
    <source>
        <dbReference type="ARBA" id="ARBA00004141"/>
    </source>
</evidence>
<feature type="domain" description="Sodium/calcium exchanger membrane region" evidence="6">
    <location>
        <begin position="70"/>
        <end position="222"/>
    </location>
</feature>
<dbReference type="AlphaFoldDB" id="G6EBB1"/>
<proteinExistence type="predicted"/>
<dbReference type="Proteomes" id="UP000004030">
    <property type="component" value="Unassembled WGS sequence"/>
</dbReference>
<dbReference type="InterPro" id="IPR052946">
    <property type="entry name" value="Alkaline_pH_Ca-Antiporter"/>
</dbReference>
<evidence type="ECO:0000256" key="2">
    <source>
        <dbReference type="ARBA" id="ARBA00022692"/>
    </source>
</evidence>
<evidence type="ECO:0000259" key="6">
    <source>
        <dbReference type="Pfam" id="PF01699"/>
    </source>
</evidence>
<dbReference type="PANTHER" id="PTHR37958">
    <property type="entry name" value="SODIUM-POTASSIUM/PROTON ANTIPORTER CHAA"/>
    <property type="match status" value="1"/>
</dbReference>
<protein>
    <submittedName>
        <fullName evidence="7">Sodium/calcium exchanger membrane region</fullName>
    </submittedName>
</protein>
<accession>G6EBB1</accession>
<dbReference type="Pfam" id="PF01699">
    <property type="entry name" value="Na_Ca_ex"/>
    <property type="match status" value="2"/>
</dbReference>